<evidence type="ECO:0000313" key="2">
    <source>
        <dbReference type="EnsemblMetazoa" id="CJA18298.1"/>
    </source>
</evidence>
<feature type="compositionally biased region" description="Low complexity" evidence="1">
    <location>
        <begin position="162"/>
        <end position="172"/>
    </location>
</feature>
<feature type="compositionally biased region" description="Basic residues" evidence="1">
    <location>
        <begin position="36"/>
        <end position="51"/>
    </location>
</feature>
<feature type="region of interest" description="Disordered" evidence="1">
    <location>
        <begin position="151"/>
        <end position="172"/>
    </location>
</feature>
<evidence type="ECO:0000256" key="1">
    <source>
        <dbReference type="SAM" id="MobiDB-lite"/>
    </source>
</evidence>
<organism evidence="2 3">
    <name type="scientific">Caenorhabditis japonica</name>
    <dbReference type="NCBI Taxonomy" id="281687"/>
    <lineage>
        <taxon>Eukaryota</taxon>
        <taxon>Metazoa</taxon>
        <taxon>Ecdysozoa</taxon>
        <taxon>Nematoda</taxon>
        <taxon>Chromadorea</taxon>
        <taxon>Rhabditida</taxon>
        <taxon>Rhabditina</taxon>
        <taxon>Rhabditomorpha</taxon>
        <taxon>Rhabditoidea</taxon>
        <taxon>Rhabditidae</taxon>
        <taxon>Peloderinae</taxon>
        <taxon>Caenorhabditis</taxon>
    </lineage>
</organism>
<keyword evidence="3" id="KW-1185">Reference proteome</keyword>
<dbReference type="AlphaFoldDB" id="A0A8R1I357"/>
<reference evidence="2" key="2">
    <citation type="submission" date="2022-06" db="UniProtKB">
        <authorList>
            <consortium name="EnsemblMetazoa"/>
        </authorList>
    </citation>
    <scope>IDENTIFICATION</scope>
    <source>
        <strain evidence="2">DF5081</strain>
    </source>
</reference>
<accession>A0A8R1I357</accession>
<feature type="compositionally biased region" description="Pro residues" evidence="1">
    <location>
        <begin position="151"/>
        <end position="161"/>
    </location>
</feature>
<reference evidence="3" key="1">
    <citation type="submission" date="2010-08" db="EMBL/GenBank/DDBJ databases">
        <authorList>
            <consortium name="Caenorhabditis japonica Sequencing Consortium"/>
            <person name="Wilson R.K."/>
        </authorList>
    </citation>
    <scope>NUCLEOTIDE SEQUENCE [LARGE SCALE GENOMIC DNA]</scope>
    <source>
        <strain evidence="3">DF5081</strain>
    </source>
</reference>
<dbReference type="EnsemblMetazoa" id="CJA18298.1">
    <property type="protein sequence ID" value="CJA18298.1"/>
    <property type="gene ID" value="WBGene00137503"/>
</dbReference>
<feature type="region of interest" description="Disordered" evidence="1">
    <location>
        <begin position="28"/>
        <end position="55"/>
    </location>
</feature>
<evidence type="ECO:0000313" key="3">
    <source>
        <dbReference type="Proteomes" id="UP000005237"/>
    </source>
</evidence>
<dbReference type="Proteomes" id="UP000005237">
    <property type="component" value="Unassembled WGS sequence"/>
</dbReference>
<sequence length="206" mass="22990">MAAQRTVNHMHAYPNLLDVRCQMPPSWADVGDQHHHQFNHHQQQQHHHNHQERKPWPRMDQWATDAGADSGDVFSAMGHWQDPKEVAAQNNQGHFKTVPANHFDHHCPPPIPANHHRDVFSEISTWDNSAPISEAHTPPKTGMPVDPFAPTPPPTFQPYPPNSLSSPSSMTSSIDAAPVLVPVPGASDPAKNSWKSFDFLLDSNSF</sequence>
<proteinExistence type="predicted"/>
<protein>
    <submittedName>
        <fullName evidence="2">Uncharacterized protein</fullName>
    </submittedName>
</protein>
<name>A0A8R1I357_CAEJA</name>